<evidence type="ECO:0000256" key="3">
    <source>
        <dbReference type="ARBA" id="ARBA00009595"/>
    </source>
</evidence>
<sequence length="345" mass="37291">MSGVGGTVENMSSAHLLPPLGRLPLAREDVDRGCEVRAQDGWLQTVWAQPQTRVLWLLGGRAPVIGGQIVLVRPQGQLPEGAVYLGRSEHHAGANGTDEQPHAELVLVPVADQPDLTAEGAHPEAGGQPVEDPGQISWVGLRDVSAALTDRDAGIFVEAVAIANWHATHTHCPRCGTPTEPVSSGWVRRCPADGSEHFPRTDPAVIVTVTDRDGRVLLGNNAAWAPGRFSTLAGFVEPGESPETAVVREIHEESALVVHSPQYLGSQPWPFPQSLMLGYTAVTDHPEDARADQDEMREVRWFTREQLRRTVESGEVTVPGAASISRALIEHWYGGPLPEPRTLEN</sequence>
<keyword evidence="8" id="KW-0520">NAD</keyword>
<proteinExistence type="inferred from homology"/>
<dbReference type="EC" id="3.6.1.22" evidence="4"/>
<evidence type="ECO:0000256" key="6">
    <source>
        <dbReference type="ARBA" id="ARBA00022801"/>
    </source>
</evidence>
<dbReference type="GO" id="GO:0019677">
    <property type="term" value="P:NAD+ catabolic process"/>
    <property type="evidence" value="ECO:0007669"/>
    <property type="project" value="TreeGrafter"/>
</dbReference>
<dbReference type="GO" id="GO:0046872">
    <property type="term" value="F:metal ion binding"/>
    <property type="evidence" value="ECO:0007669"/>
    <property type="project" value="UniProtKB-KW"/>
</dbReference>
<dbReference type="InterPro" id="IPR015376">
    <property type="entry name" value="Znr_NADH_PPase"/>
</dbReference>
<dbReference type="InterPro" id="IPR000086">
    <property type="entry name" value="NUDIX_hydrolase_dom"/>
</dbReference>
<evidence type="ECO:0000256" key="8">
    <source>
        <dbReference type="ARBA" id="ARBA00023027"/>
    </source>
</evidence>
<dbReference type="Proteomes" id="UP000198881">
    <property type="component" value="Unassembled WGS sequence"/>
</dbReference>
<keyword evidence="7" id="KW-0460">Magnesium</keyword>
<keyword evidence="5" id="KW-0479">Metal-binding</keyword>
<comment type="cofactor">
    <cofactor evidence="1">
        <name>Mg(2+)</name>
        <dbReference type="ChEBI" id="CHEBI:18420"/>
    </cofactor>
</comment>
<dbReference type="InterPro" id="IPR050241">
    <property type="entry name" value="NAD-cap_RNA_hydrolase_NudC"/>
</dbReference>
<dbReference type="Pfam" id="PF00293">
    <property type="entry name" value="NUDIX"/>
    <property type="match status" value="1"/>
</dbReference>
<feature type="domain" description="Nudix hydrolase" evidence="10">
    <location>
        <begin position="199"/>
        <end position="330"/>
    </location>
</feature>
<evidence type="ECO:0000256" key="4">
    <source>
        <dbReference type="ARBA" id="ARBA00012381"/>
    </source>
</evidence>
<dbReference type="CDD" id="cd03429">
    <property type="entry name" value="NUDIX_NADH_pyrophosphatase_Nudt13"/>
    <property type="match status" value="1"/>
</dbReference>
<dbReference type="GO" id="GO:0006742">
    <property type="term" value="P:NADP+ catabolic process"/>
    <property type="evidence" value="ECO:0007669"/>
    <property type="project" value="TreeGrafter"/>
</dbReference>
<gene>
    <name evidence="11" type="ORF">SAMN04487966_101400</name>
</gene>
<dbReference type="InterPro" id="IPR015375">
    <property type="entry name" value="NADH_PPase-like_N"/>
</dbReference>
<dbReference type="GO" id="GO:0005829">
    <property type="term" value="C:cytosol"/>
    <property type="evidence" value="ECO:0007669"/>
    <property type="project" value="TreeGrafter"/>
</dbReference>
<dbReference type="PANTHER" id="PTHR42904">
    <property type="entry name" value="NUDIX HYDROLASE, NUDC SUBFAMILY"/>
    <property type="match status" value="1"/>
</dbReference>
<dbReference type="InterPro" id="IPR049734">
    <property type="entry name" value="NudC-like_C"/>
</dbReference>
<evidence type="ECO:0000256" key="1">
    <source>
        <dbReference type="ARBA" id="ARBA00001946"/>
    </source>
</evidence>
<dbReference type="AlphaFoldDB" id="A0A1I7MEX4"/>
<dbReference type="Gene3D" id="3.90.79.20">
    <property type="match status" value="1"/>
</dbReference>
<dbReference type="SUPFAM" id="SSF55811">
    <property type="entry name" value="Nudix"/>
    <property type="match status" value="1"/>
</dbReference>
<evidence type="ECO:0000256" key="2">
    <source>
        <dbReference type="ARBA" id="ARBA00001947"/>
    </source>
</evidence>
<evidence type="ECO:0000259" key="10">
    <source>
        <dbReference type="PROSITE" id="PS51462"/>
    </source>
</evidence>
<evidence type="ECO:0000313" key="11">
    <source>
        <dbReference type="EMBL" id="SFV20482.1"/>
    </source>
</evidence>
<reference evidence="11 12" key="1">
    <citation type="submission" date="2016-10" db="EMBL/GenBank/DDBJ databases">
        <authorList>
            <person name="de Groot N.N."/>
        </authorList>
    </citation>
    <scope>NUCLEOTIDE SEQUENCE [LARGE SCALE GENOMIC DNA]</scope>
    <source>
        <strain evidence="11 12">CGMCC 1.7054</strain>
    </source>
</reference>
<accession>A0A1I7MEX4</accession>
<dbReference type="Pfam" id="PF09297">
    <property type="entry name" value="Zn_ribbon_NUD"/>
    <property type="match status" value="1"/>
</dbReference>
<evidence type="ECO:0000313" key="12">
    <source>
        <dbReference type="Proteomes" id="UP000198881"/>
    </source>
</evidence>
<dbReference type="EMBL" id="FPCG01000001">
    <property type="protein sequence ID" value="SFV20482.1"/>
    <property type="molecule type" value="Genomic_DNA"/>
</dbReference>
<dbReference type="InterPro" id="IPR015797">
    <property type="entry name" value="NUDIX_hydrolase-like_dom_sf"/>
</dbReference>
<protein>
    <recommendedName>
        <fullName evidence="4">NAD(+) diphosphatase</fullName>
        <ecNumber evidence="4">3.6.1.22</ecNumber>
    </recommendedName>
</protein>
<comment type="catalytic activity">
    <reaction evidence="9">
        <text>a 5'-end NAD(+)-phospho-ribonucleoside in mRNA + H2O = a 5'-end phospho-adenosine-phospho-ribonucleoside in mRNA + beta-nicotinamide D-ribonucleotide + 2 H(+)</text>
        <dbReference type="Rhea" id="RHEA:60876"/>
        <dbReference type="Rhea" id="RHEA-COMP:15698"/>
        <dbReference type="Rhea" id="RHEA-COMP:15719"/>
        <dbReference type="ChEBI" id="CHEBI:14649"/>
        <dbReference type="ChEBI" id="CHEBI:15377"/>
        <dbReference type="ChEBI" id="CHEBI:15378"/>
        <dbReference type="ChEBI" id="CHEBI:144029"/>
        <dbReference type="ChEBI" id="CHEBI:144051"/>
    </reaction>
    <physiologicalReaction direction="left-to-right" evidence="9">
        <dbReference type="Rhea" id="RHEA:60877"/>
    </physiologicalReaction>
</comment>
<keyword evidence="12" id="KW-1185">Reference proteome</keyword>
<evidence type="ECO:0000256" key="9">
    <source>
        <dbReference type="ARBA" id="ARBA00023679"/>
    </source>
</evidence>
<dbReference type="PROSITE" id="PS51462">
    <property type="entry name" value="NUDIX"/>
    <property type="match status" value="1"/>
</dbReference>
<dbReference type="Gene3D" id="3.90.79.10">
    <property type="entry name" value="Nucleoside Triphosphate Pyrophosphohydrolase"/>
    <property type="match status" value="1"/>
</dbReference>
<dbReference type="GO" id="GO:0035529">
    <property type="term" value="F:NADH pyrophosphatase activity"/>
    <property type="evidence" value="ECO:0007669"/>
    <property type="project" value="TreeGrafter"/>
</dbReference>
<comment type="similarity">
    <text evidence="3">Belongs to the Nudix hydrolase family. NudC subfamily.</text>
</comment>
<keyword evidence="6" id="KW-0378">Hydrolase</keyword>
<evidence type="ECO:0000256" key="5">
    <source>
        <dbReference type="ARBA" id="ARBA00022723"/>
    </source>
</evidence>
<name>A0A1I7MEX4_9MICC</name>
<dbReference type="STRING" id="574650.SAMN04487966_101400"/>
<dbReference type="NCBIfam" id="NF001299">
    <property type="entry name" value="PRK00241.1"/>
    <property type="match status" value="1"/>
</dbReference>
<organism evidence="11 12">
    <name type="scientific">Micrococcus terreus</name>
    <dbReference type="NCBI Taxonomy" id="574650"/>
    <lineage>
        <taxon>Bacteria</taxon>
        <taxon>Bacillati</taxon>
        <taxon>Actinomycetota</taxon>
        <taxon>Actinomycetes</taxon>
        <taxon>Micrococcales</taxon>
        <taxon>Micrococcaceae</taxon>
        <taxon>Micrococcus</taxon>
    </lineage>
</organism>
<dbReference type="Pfam" id="PF09296">
    <property type="entry name" value="NUDIX-like"/>
    <property type="match status" value="1"/>
</dbReference>
<comment type="cofactor">
    <cofactor evidence="2">
        <name>Zn(2+)</name>
        <dbReference type="ChEBI" id="CHEBI:29105"/>
    </cofactor>
</comment>
<evidence type="ECO:0000256" key="7">
    <source>
        <dbReference type="ARBA" id="ARBA00022842"/>
    </source>
</evidence>
<dbReference type="PANTHER" id="PTHR42904:SF6">
    <property type="entry name" value="NAD-CAPPED RNA HYDROLASE NUDT12"/>
    <property type="match status" value="1"/>
</dbReference>